<dbReference type="InterPro" id="IPR033764">
    <property type="entry name" value="Sdr_B"/>
</dbReference>
<keyword evidence="3" id="KW-0732">Signal</keyword>
<dbReference type="InterPro" id="IPR051417">
    <property type="entry name" value="SDr/BOS_complex"/>
</dbReference>
<dbReference type="NCBIfam" id="TIGR01451">
    <property type="entry name" value="B_ant_repeat"/>
    <property type="match status" value="3"/>
</dbReference>
<feature type="domain" description="SD-repeat containing protein B" evidence="6">
    <location>
        <begin position="4003"/>
        <end position="4083"/>
    </location>
</feature>
<sequence>MLSSFTSKRRPQHRIASTKRAFFPSPARRQFPSFDCLEDRLAPAADPITSISAIGDTFIGDAVEFSVTFDNQPNADPGSDVGYGPFVDIFLPTSGGDGDGDGLSFDTATYLGTDITTFTFTYDGVNRIEHPLATNPDGSPLEIDPSSFGYQEGDQFVVLQLPFGSFTGDQPPAPIVVSAQLSELANLNTPLEVGTRGGFQFGLDPLDNPATDSTIAADTLATSTVNPTIITLTKSNDAPESETATGPNFPRRFRLDVDIADGQTLGVAGDPSNDFVLTDYLPNNIQYLRVVDGSPGYSVDQEPSLTGPSSAPDNELIVSWDSINSDVFVEFEFYVPLEDANGDRVLSPTTGASNISENEAEAEGLWTPIDTDDAPEVATATDTDTLVDRSIAIQKTSSIVVDNGVEGLSPTDVLEYTIRFQVSDYFAFDDVQIIDTLTDGQTLDMSFAPVLTYIEHGDSDTQAFDQSDPTVVNTNGDIETTYANYVVNERFGSNPGSDGATEITFDVAGLLGSGAFATHDSRLLGGLIPTTGVGAGNEPDDADFDAGATTGVLTFRSIVNEAYRIDFPSGDAPLDSGDRIGNDVTIEGDVLDNEDATTPTGGTAVDTSSVELTIVDGALTKKIYAHQDSNAASPVILPAGYSDPEEADPSTLYVVKPGDLLTYRLTATMSITDVEQLTLEDFLPLPIFDATSISTTFDASVDAIVPGEGQAKYGPLDTFSEIYDRDPGAGVINTPEIVIDPLANSVSFVFGDFNTDDLEPRVVDILFTVRVSEDPFADNLALTNQVQRSEQTTQEETLTSTDIIQVTLSEPDVEITKGIVSSSKASAEYSLPQVGPSGVTWADPGTSGTPFTNTVHSDGLAAAPVDSDISDLDAGDLVRFAIVVENQGSSTNGAFDVTIADTLPTGFEVPPGGLNFSVVDGAGNPLAFTELDGGSGQGLDLFGSGIRLDDGSAGSLAGADPTSGRNIAVITYDLRVADVAEVESVLTNTATLANYAGVESGPNHVPDGRSDDATADTTSPELTKTVIATNRTETDASQHDPSLGDVAVGEEVTYELVVTLPEGTSPSLVVTDQLPFTPGDEGVLEYVSASVVSVGANIAATNPNPVAVLSDASSDGLIDTIEFDFGSTVNTFDNVADANDQIVIHVTALLVDVSQNSDGDVLVNEGTLDYGNGTTTATASIDVVEPELQITKTADVSSADAGDTITYTLDIHHHSGSTLDAYDLVVEDLIDDPNLILVSGSVTTDRGVIVIGNGPSDTTIQVDVPQLDLGDTIQITYEVTVGPGAQPGVILENTATLDWDNLSGPGGRSGNSQNTEEVSGATPELEKTVVATSVSNTAQGENDPSIEDLAIGETVTYRIVATIPEGTDSNVTIQDVLPSSAGLLEFASLSPLSVTIVSIGANLVADNPNPTPTLSTTNRADDTVRWSFGNIINNPDQQVTDDDRIILEVTAIVVDDAANQGGVVLVNTASYTNDFATIDASAEVEIVAPLLNLAKTGDRTETDAGDVVTYTLTLDHADASTQDAFDVRITDLLSDPGLTLVAGSVTTSAGTINQGNNGGDTAIKVLVDELLLGETVTITYEAVVANSVQPGQTITNDADVAWFSISGGGRQGDATDSHSVDAAGVEFTKSVFSTSLTETGQGQHDPSIEDVAVGEEVTFELVVTLPEGMIDDVTITDLLPSAPGVLEFVSASVVRVGSQLGPDVSGTAFVLSTTNRTDDTITWDFGDLVNTPDNVSDPEDQIVLHVTALVANDPSNADGDQLTNTATYADALTSAVDTADVEVVEPKLHIDKTSTVTLADAGDIVTYEVTISHTAASSSAAYDLTIIDDLLASQGTDKLNLVAGSVTTSQGTIQTGNGVGDGTIEIAVPVYELGDAPIVITYQAQLNNSVNPAGDTVVNTAEVGYASTPDANGRTDNSDDNHTISIPQTTVQIAKAVFSTSATETDSSRFDPAIPDVTIGEVVTYRVTTTLPHGTYANPVIIADLLPSLFSIVDVASDVRVVSVGDAITLSAPIDIVGDDTNIDGFTDSFIATIQVDSVDALTPGRPIDDDQIVFEIDALVLDVVANADGDLKTNEATVEFAGTSDSATADVEIVEPNLDLEKIVTSTTGDGVIDYQITFVNTGEMAAYDVLLTDLMPAGLTLDPASVTVSTQGGVTTPDVNADPSQFTVAIAEVPLNGMVTIDFTTTVANGTVPVNNANLVYSNLSGAEANEREYNTADDVAVAAIGDTIFLDRDGDQVQDADEPGIAGVTVTLVDPGPNGTFGDGDDISVVTTTDANGEYSFVGLPAGDYRVTPSGLPAGLTQTFEIDDPGPANLDGTSEITFAADTIRGDVDFGYQGAASVGDYVWFDFDGDGVQDGDEPGLANVVVELVWTQSDGSTFTFETTTDADGGYLFDNLPAGQYTVRVAPTTLPADLDVPSADPDGGDDHEASFVLAADEENLDQDFGYVGPFTLGDFVWNDLNGDGIQDAGEPGLAGIDVEVRFAGLDGILNTADDLVRSTTTLPDGSYEFIDLVPGDYVIEIDASDLPGGMTPTADTDDAAAVIDGIANITLATDRTDIDFGFTGTGSIGDFLWNDVNGDGIQDSGEPGLPGVTIDLSWAGQDGIQGNDDDVVFQTTTDQNGNYTFTNLPEGNYVVDVDEATLPGNLGLTTASDPVTVDLTPGEGYTDADFGYIGDVTIGDRVWHDRDGDGIEDADETGLPGVTVSLTWFGADGVLGGGDDTTYERITDADGNYLFDGLPEGDFQVSVDASSLPADLALTTSNDPSLLSLSAGGSDLDVDFGYQGAASIGDFLWFDFNADGIQDAGEPGIPNVAVSIEWTKSDGSTFTFETTTDADGGYLVDNLVEGDYTVTIDTTTLPSGLSVITADPNGGDDSVSALTLASNVDNLDQDFGYSGTLSIGDFVWYDLNGDGIQDTGEPGLAGITVDLVFTGFDGILGNADDVLITTTTDANGNYSFENLPEGDYEITVDASDLPGGMTPTADTDDAAAVIDGIANITLATDRTDIDFGFTGTGSIGDFLWNDVNGDGIQDSGEPGLPGVTIDLSWAGQDGIQGNDDDVVFQTTTDQNGNYTFTNLPEGNYVVDVDEATLPGNLGLTTASDPVTIDLTPGEGYTDADFGYIGDVTIGDRVWHDRDGDGIEDADETGLPGVTVSLTWFGADGVLGGGDDTTYERITDADGNYLFDGLPEGDFQVSVDASSLPADLALTTSNDPSLLSLSAGGDDLDVDFGYQGAASIGDFLWFDFNADGIQDAGEPGIPNVAVSIEWTKSDGSTFTFETTTDADGGYLVDNLVEGDYTVTIDTTTLPADLQVPSFDPDGGDDNQSSLSIGSQEENLDQDFGYLGPYTLGDSVWFDVNGDGVQDADEPGLAGIGIELVYAGFDGILGNDDDLTLSTTTDSEGNYLFEGLTSGKYQIIVQTADLPLGVEVTADTDDSAVALDGIANITLATDRTDIDFGFTGTRSIGDFVWLDINGDGNQDDGEPGISGVSVDLVFVGQDGTFGTADDVSYRTTTDQEGSYLFDQLAAGDFRVEVVSSSLPDGVTLTTNNEPLRVDLEAGEDYLAADFGFQGEGAIGDFVWLDRNGDGIQDPQEPGLPGVVVELVWFGADGIAGSGDDATFELSTGPGGEYTFTGLPEGDYRVAIDATTLPAGVTLTTANDPTELTLPAGTINRDVDFGYQGQGIVGDVIWFDVDGDGIQDAGEPGLADVPVTLEWTMSDGSTFVFETTTDADGQYVFDGLVEGDYVVRVDAQSLPTGISDPTADPDGGVTHESRLTLRVGQSDLDQDFGYTGGGSIGDLVWVDTNADGIVSANETGLGGVDITLRWSGFDNVLGTDDDTILTTTTDAQGAYQFDNLAPGVYSIVVDLETVPATMSATYDLTGPVDGEAQITLQNGESNLVVDFGFAEEIVELPTPTPLEPGLPTPVAPENPTPVVPGTPTPIIPPTPLVPGNPSTPTPVFPTGTPDLPVGIVATPPTVARTETFVARRDRFRSADDLRGTAKLSGYVYVDLNKDGQRDADEPGIAGVQLVLNGSAIRTAVTDQDGRFTFQDLPAGDFRLRELQPSGYVDGKDRIGDQGGKDDGGDTLLDISLRQGQHGQYNNFGEFEPDRFVNASDVNFRMQGVGTEPTTEAAEEGEGSSKSESGEKPSNEDTPQDASDPQETIDSTGEPTNEQESPTSDDTDLSLRWPELNAFDFDEELSTALTDIVMGEDDSEGLSPSGTLALCVAGLATLHARNGMKKKDESSKTSI</sequence>
<dbReference type="InterPro" id="IPR047589">
    <property type="entry name" value="DUF11_rpt"/>
</dbReference>
<dbReference type="EMBL" id="CP036279">
    <property type="protein sequence ID" value="QDU63128.1"/>
    <property type="molecule type" value="Genomic_DNA"/>
</dbReference>
<feature type="compositionally biased region" description="Basic and acidic residues" evidence="4">
    <location>
        <begin position="4069"/>
        <end position="4083"/>
    </location>
</feature>
<dbReference type="RefSeq" id="WP_145260361.1">
    <property type="nucleotide sequence ID" value="NZ_CP036279.1"/>
</dbReference>
<evidence type="ECO:0000259" key="5">
    <source>
        <dbReference type="Pfam" id="PF01345"/>
    </source>
</evidence>
<feature type="domain" description="SD-repeat containing protein B" evidence="6">
    <location>
        <begin position="2570"/>
        <end position="2642"/>
    </location>
</feature>
<feature type="domain" description="SD-repeat containing protein B" evidence="6">
    <location>
        <begin position="3464"/>
        <end position="3550"/>
    </location>
</feature>
<dbReference type="SUPFAM" id="SSF49401">
    <property type="entry name" value="Bacterial adhesins"/>
    <property type="match status" value="3"/>
</dbReference>
<dbReference type="NCBIfam" id="TIGR04226">
    <property type="entry name" value="RrgB_K2N_iso_D2"/>
    <property type="match status" value="1"/>
</dbReference>
<dbReference type="OrthoDB" id="254354at2"/>
<accession>A0A518B821</accession>
<feature type="region of interest" description="Disordered" evidence="4">
    <location>
        <begin position="4126"/>
        <end position="4186"/>
    </location>
</feature>
<feature type="region of interest" description="Disordered" evidence="4">
    <location>
        <begin position="4066"/>
        <end position="4086"/>
    </location>
</feature>
<dbReference type="Pfam" id="PF17210">
    <property type="entry name" value="SdrD_B"/>
    <property type="match status" value="16"/>
</dbReference>
<organism evidence="7 8">
    <name type="scientific">Kolteria novifilia</name>
    <dbReference type="NCBI Taxonomy" id="2527975"/>
    <lineage>
        <taxon>Bacteria</taxon>
        <taxon>Pseudomonadati</taxon>
        <taxon>Planctomycetota</taxon>
        <taxon>Planctomycetia</taxon>
        <taxon>Kolteriales</taxon>
        <taxon>Kolteriaceae</taxon>
        <taxon>Kolteria</taxon>
    </lineage>
</organism>
<feature type="domain" description="SD-repeat containing protein B" evidence="6">
    <location>
        <begin position="3795"/>
        <end position="3904"/>
    </location>
</feature>
<feature type="region of interest" description="Disordered" evidence="4">
    <location>
        <begin position="1302"/>
        <end position="1323"/>
    </location>
</feature>
<feature type="region of interest" description="Disordered" evidence="4">
    <location>
        <begin position="998"/>
        <end position="1017"/>
    </location>
</feature>
<proteinExistence type="predicted"/>
<keyword evidence="8" id="KW-1185">Reference proteome</keyword>
<keyword evidence="2" id="KW-0964">Secreted</keyword>
<feature type="domain" description="SD-repeat containing protein B" evidence="6">
    <location>
        <begin position="2342"/>
        <end position="2442"/>
    </location>
</feature>
<dbReference type="PANTHER" id="PTHR23303:SF15">
    <property type="entry name" value="COLOSSIN-A"/>
    <property type="match status" value="1"/>
</dbReference>
<evidence type="ECO:0000256" key="1">
    <source>
        <dbReference type="ARBA" id="ARBA00004613"/>
    </source>
</evidence>
<feature type="domain" description="DUF11" evidence="5">
    <location>
        <begin position="1491"/>
        <end position="1600"/>
    </location>
</feature>
<name>A0A518B821_9BACT</name>
<feature type="domain" description="SD-repeat containing protein B" evidence="6">
    <location>
        <begin position="2680"/>
        <end position="2766"/>
    </location>
</feature>
<dbReference type="Proteomes" id="UP000317093">
    <property type="component" value="Chromosome"/>
</dbReference>
<dbReference type="SUPFAM" id="SSF117074">
    <property type="entry name" value="Hypothetical protein PA1324"/>
    <property type="match status" value="16"/>
</dbReference>
<evidence type="ECO:0000256" key="3">
    <source>
        <dbReference type="ARBA" id="ARBA00022729"/>
    </source>
</evidence>
<feature type="domain" description="SD-repeat containing protein B" evidence="6">
    <location>
        <begin position="3574"/>
        <end position="3661"/>
    </location>
</feature>
<feature type="domain" description="SD-repeat containing protein B" evidence="6">
    <location>
        <begin position="2454"/>
        <end position="2547"/>
    </location>
</feature>
<feature type="domain" description="SD-repeat containing protein B" evidence="6">
    <location>
        <begin position="2789"/>
        <end position="2879"/>
    </location>
</feature>
<evidence type="ECO:0000259" key="6">
    <source>
        <dbReference type="Pfam" id="PF17210"/>
    </source>
</evidence>
<evidence type="ECO:0000256" key="2">
    <source>
        <dbReference type="ARBA" id="ARBA00022525"/>
    </source>
</evidence>
<feature type="compositionally biased region" description="Basic and acidic residues" evidence="4">
    <location>
        <begin position="4138"/>
        <end position="4150"/>
    </location>
</feature>
<dbReference type="InterPro" id="IPR001434">
    <property type="entry name" value="OmcB-like_DUF11"/>
</dbReference>
<dbReference type="Gene3D" id="2.60.40.10">
    <property type="entry name" value="Immunoglobulins"/>
    <property type="match status" value="16"/>
</dbReference>
<protein>
    <submittedName>
        <fullName evidence="7">Serine-aspartate repeat-containing protein D</fullName>
    </submittedName>
</protein>
<feature type="domain" description="SD-repeat containing protein B" evidence="6">
    <location>
        <begin position="2225"/>
        <end position="2308"/>
    </location>
</feature>
<dbReference type="InterPro" id="IPR008966">
    <property type="entry name" value="Adhesion_dom_sf"/>
</dbReference>
<dbReference type="InterPro" id="IPR013783">
    <property type="entry name" value="Ig-like_fold"/>
</dbReference>
<feature type="domain" description="SD-repeat containing protein B" evidence="6">
    <location>
        <begin position="3685"/>
        <end position="3790"/>
    </location>
</feature>
<feature type="compositionally biased region" description="Polar residues" evidence="4">
    <location>
        <begin position="4151"/>
        <end position="4177"/>
    </location>
</feature>
<feature type="domain" description="SD-repeat containing protein B" evidence="6">
    <location>
        <begin position="2901"/>
        <end position="2994"/>
    </location>
</feature>
<gene>
    <name evidence="7" type="primary">sdrD</name>
    <name evidence="7" type="ORF">Pan216_40030</name>
</gene>
<dbReference type="PANTHER" id="PTHR23303">
    <property type="entry name" value="CARBOXYPEPTIDASE REGULATORY REGION-CONTAINING"/>
    <property type="match status" value="1"/>
</dbReference>
<evidence type="ECO:0000313" key="8">
    <source>
        <dbReference type="Proteomes" id="UP000317093"/>
    </source>
</evidence>
<feature type="domain" description="DUF11" evidence="5">
    <location>
        <begin position="1188"/>
        <end position="1298"/>
    </location>
</feature>
<dbReference type="Gene3D" id="2.60.40.740">
    <property type="match status" value="8"/>
</dbReference>
<evidence type="ECO:0000313" key="7">
    <source>
        <dbReference type="EMBL" id="QDU63128.1"/>
    </source>
</evidence>
<dbReference type="InterPro" id="IPR026466">
    <property type="entry name" value="Fim_isopep_form_D2_dom"/>
</dbReference>
<feature type="region of interest" description="Disordered" evidence="4">
    <location>
        <begin position="348"/>
        <end position="375"/>
    </location>
</feature>
<reference evidence="7 8" key="1">
    <citation type="submission" date="2019-02" db="EMBL/GenBank/DDBJ databases">
        <title>Deep-cultivation of Planctomycetes and their phenomic and genomic characterization uncovers novel biology.</title>
        <authorList>
            <person name="Wiegand S."/>
            <person name="Jogler M."/>
            <person name="Boedeker C."/>
            <person name="Pinto D."/>
            <person name="Vollmers J."/>
            <person name="Rivas-Marin E."/>
            <person name="Kohn T."/>
            <person name="Peeters S.H."/>
            <person name="Heuer A."/>
            <person name="Rast P."/>
            <person name="Oberbeckmann S."/>
            <person name="Bunk B."/>
            <person name="Jeske O."/>
            <person name="Meyerdierks A."/>
            <person name="Storesund J.E."/>
            <person name="Kallscheuer N."/>
            <person name="Luecker S."/>
            <person name="Lage O.M."/>
            <person name="Pohl T."/>
            <person name="Merkel B.J."/>
            <person name="Hornburger P."/>
            <person name="Mueller R.-W."/>
            <person name="Bruemmer F."/>
            <person name="Labrenz M."/>
            <person name="Spormann A.M."/>
            <person name="Op den Camp H."/>
            <person name="Overmann J."/>
            <person name="Amann R."/>
            <person name="Jetten M.S.M."/>
            <person name="Mascher T."/>
            <person name="Medema M.H."/>
            <person name="Devos D.P."/>
            <person name="Kaster A.-K."/>
            <person name="Ovreas L."/>
            <person name="Rohde M."/>
            <person name="Galperin M.Y."/>
            <person name="Jogler C."/>
        </authorList>
    </citation>
    <scope>NUCLEOTIDE SEQUENCE [LARGE SCALE GENOMIC DNA]</scope>
    <source>
        <strain evidence="7 8">Pan216</strain>
    </source>
</reference>
<evidence type="ECO:0000256" key="4">
    <source>
        <dbReference type="SAM" id="MobiDB-lite"/>
    </source>
</evidence>
<feature type="domain" description="SD-repeat containing protein B" evidence="6">
    <location>
        <begin position="3348"/>
        <end position="3444"/>
    </location>
</feature>
<feature type="domain" description="SD-repeat containing protein B" evidence="6">
    <location>
        <begin position="3236"/>
        <end position="3327"/>
    </location>
</feature>
<feature type="domain" description="SD-repeat containing protein B" evidence="6">
    <location>
        <begin position="3017"/>
        <end position="3089"/>
    </location>
</feature>
<dbReference type="KEGG" id="knv:Pan216_40030"/>
<feature type="region of interest" description="Disordered" evidence="4">
    <location>
        <begin position="3310"/>
        <end position="3330"/>
    </location>
</feature>
<dbReference type="GO" id="GO:0005576">
    <property type="term" value="C:extracellular region"/>
    <property type="evidence" value="ECO:0007669"/>
    <property type="project" value="UniProtKB-SubCell"/>
</dbReference>
<dbReference type="Pfam" id="PF01345">
    <property type="entry name" value="DUF11"/>
    <property type="match status" value="2"/>
</dbReference>
<comment type="subcellular location">
    <subcellularLocation>
        <location evidence="1">Secreted</location>
    </subcellularLocation>
</comment>
<feature type="domain" description="SD-repeat containing protein B" evidence="6">
    <location>
        <begin position="3127"/>
        <end position="3213"/>
    </location>
</feature>